<dbReference type="Proteomes" id="UP000271098">
    <property type="component" value="Unassembled WGS sequence"/>
</dbReference>
<dbReference type="InterPro" id="IPR038765">
    <property type="entry name" value="Papain-like_cys_pep_sf"/>
</dbReference>
<keyword evidence="4" id="KW-1185">Reference proteome</keyword>
<sequence>MIQKGVPLQTEYKPYTGVKGPCSYQQGRGTLSSTVSIPAGFQSMQNYLATKGPLVGTVLVTHAMQYFKGGLVYRPTQAECASNVGGHAWLIAGLDYEGNNPYYIIKNSWGTSWGEQGYIRFGAGQNLCESEERSYGAQK</sequence>
<comment type="similarity">
    <text evidence="1">Belongs to the peptidase C1 family.</text>
</comment>
<dbReference type="WBParaSite" id="GPUH_0002070401-mRNA-1">
    <property type="protein sequence ID" value="GPUH_0002070401-mRNA-1"/>
    <property type="gene ID" value="GPUH_0002070401"/>
</dbReference>
<dbReference type="InterPro" id="IPR013128">
    <property type="entry name" value="Peptidase_C1A"/>
</dbReference>
<dbReference type="SMART" id="SM00645">
    <property type="entry name" value="Pept_C1"/>
    <property type="match status" value="1"/>
</dbReference>
<evidence type="ECO:0000256" key="1">
    <source>
        <dbReference type="ARBA" id="ARBA00008455"/>
    </source>
</evidence>
<feature type="domain" description="Peptidase C1A papain C-terminal" evidence="2">
    <location>
        <begin position="4"/>
        <end position="138"/>
    </location>
</feature>
<accession>A0A183EI88</accession>
<dbReference type="InterPro" id="IPR000668">
    <property type="entry name" value="Peptidase_C1A_C"/>
</dbReference>
<dbReference type="EMBL" id="UYRT01090879">
    <property type="protein sequence ID" value="VDN36555.1"/>
    <property type="molecule type" value="Genomic_DNA"/>
</dbReference>
<reference evidence="3 4" key="2">
    <citation type="submission" date="2018-11" db="EMBL/GenBank/DDBJ databases">
        <authorList>
            <consortium name="Pathogen Informatics"/>
        </authorList>
    </citation>
    <scope>NUCLEOTIDE SEQUENCE [LARGE SCALE GENOMIC DNA]</scope>
</reference>
<gene>
    <name evidence="3" type="ORF">GPUH_LOCUS20680</name>
</gene>
<dbReference type="SUPFAM" id="SSF54001">
    <property type="entry name" value="Cysteine proteinases"/>
    <property type="match status" value="1"/>
</dbReference>
<evidence type="ECO:0000313" key="4">
    <source>
        <dbReference type="Proteomes" id="UP000271098"/>
    </source>
</evidence>
<dbReference type="OrthoDB" id="65740at2759"/>
<evidence type="ECO:0000313" key="5">
    <source>
        <dbReference type="WBParaSite" id="GPUH_0002070401-mRNA-1"/>
    </source>
</evidence>
<dbReference type="PANTHER" id="PTHR12411">
    <property type="entry name" value="CYSTEINE PROTEASE FAMILY C1-RELATED"/>
    <property type="match status" value="1"/>
</dbReference>
<organism evidence="5">
    <name type="scientific">Gongylonema pulchrum</name>
    <dbReference type="NCBI Taxonomy" id="637853"/>
    <lineage>
        <taxon>Eukaryota</taxon>
        <taxon>Metazoa</taxon>
        <taxon>Ecdysozoa</taxon>
        <taxon>Nematoda</taxon>
        <taxon>Chromadorea</taxon>
        <taxon>Rhabditida</taxon>
        <taxon>Spirurina</taxon>
        <taxon>Spiruromorpha</taxon>
        <taxon>Spiruroidea</taxon>
        <taxon>Gongylonematidae</taxon>
        <taxon>Gongylonema</taxon>
    </lineage>
</organism>
<name>A0A183EI88_9BILA</name>
<reference evidence="5" key="1">
    <citation type="submission" date="2016-06" db="UniProtKB">
        <authorList>
            <consortium name="WormBaseParasite"/>
        </authorList>
    </citation>
    <scope>IDENTIFICATION</scope>
</reference>
<evidence type="ECO:0000313" key="3">
    <source>
        <dbReference type="EMBL" id="VDN36555.1"/>
    </source>
</evidence>
<dbReference type="GO" id="GO:0006508">
    <property type="term" value="P:proteolysis"/>
    <property type="evidence" value="ECO:0007669"/>
    <property type="project" value="InterPro"/>
</dbReference>
<dbReference type="Pfam" id="PF00112">
    <property type="entry name" value="Peptidase_C1"/>
    <property type="match status" value="1"/>
</dbReference>
<evidence type="ECO:0000259" key="2">
    <source>
        <dbReference type="SMART" id="SM00645"/>
    </source>
</evidence>
<protein>
    <submittedName>
        <fullName evidence="5">Pept_C1 domain-containing protein</fullName>
    </submittedName>
</protein>
<dbReference type="Gene3D" id="3.90.70.10">
    <property type="entry name" value="Cysteine proteinases"/>
    <property type="match status" value="1"/>
</dbReference>
<proteinExistence type="inferred from homology"/>
<dbReference type="GO" id="GO:0008234">
    <property type="term" value="F:cysteine-type peptidase activity"/>
    <property type="evidence" value="ECO:0007669"/>
    <property type="project" value="InterPro"/>
</dbReference>
<dbReference type="AlphaFoldDB" id="A0A183EI88"/>